<comment type="similarity">
    <text evidence="1">Belongs to the iron-sulfur cluster assembly SufBD family.</text>
</comment>
<dbReference type="InterPro" id="IPR011542">
    <property type="entry name" value="SUF_FeS_clus_asmbl_SufD"/>
</dbReference>
<comment type="caution">
    <text evidence="3">The sequence shown here is derived from an EMBL/GenBank/DDBJ whole genome shotgun (WGS) entry which is preliminary data.</text>
</comment>
<dbReference type="EMBL" id="QFRA01000020">
    <property type="protein sequence ID" value="PZR04188.1"/>
    <property type="molecule type" value="Genomic_DNA"/>
</dbReference>
<dbReference type="SUPFAM" id="SSF101960">
    <property type="entry name" value="Stabilizer of iron transporter SufD"/>
    <property type="match status" value="1"/>
</dbReference>
<organism evidence="3 4">
    <name type="scientific">Corynebacterium kroppenstedtii</name>
    <dbReference type="NCBI Taxonomy" id="161879"/>
    <lineage>
        <taxon>Bacteria</taxon>
        <taxon>Bacillati</taxon>
        <taxon>Actinomycetota</taxon>
        <taxon>Actinomycetes</taxon>
        <taxon>Mycobacteriales</taxon>
        <taxon>Corynebacteriaceae</taxon>
        <taxon>Corynebacterium</taxon>
    </lineage>
</organism>
<feature type="domain" description="SUF system FeS cluster assembly SufBD core" evidence="2">
    <location>
        <begin position="147"/>
        <end position="383"/>
    </location>
</feature>
<dbReference type="RefSeq" id="WP_303735142.1">
    <property type="nucleotide sequence ID" value="NZ_CAKZHK010000009.1"/>
</dbReference>
<dbReference type="InterPro" id="IPR000825">
    <property type="entry name" value="SUF_FeS_clus_asmbl_SufBD_core"/>
</dbReference>
<evidence type="ECO:0000259" key="2">
    <source>
        <dbReference type="Pfam" id="PF01458"/>
    </source>
</evidence>
<evidence type="ECO:0000313" key="3">
    <source>
        <dbReference type="EMBL" id="PZR04188.1"/>
    </source>
</evidence>
<dbReference type="AlphaFoldDB" id="A0A2W5U5U4"/>
<evidence type="ECO:0000256" key="1">
    <source>
        <dbReference type="ARBA" id="ARBA00043967"/>
    </source>
</evidence>
<dbReference type="Proteomes" id="UP000249432">
    <property type="component" value="Unassembled WGS sequence"/>
</dbReference>
<sequence length="420" mass="45319">MTDVLKAEDVEAAADKAKEVGAFDANTTNTTGAKTKGDVFTSFNVDDFSVPRGRDEDWRFTPLRRLNGLHDGSFPGEHAPNPVTADIPEGTSGVHVEEVPADDDRLRAAGAPVDRVGAQVFASLQRGTVLTIDDDTVVDGDITLTFTGTGPDTTSFGALAVVAGEHAEANVVLRFEGHGNYADFHSYSIGTGAHINVAIIDDMEEDAVHLANEQLRLDRDAVMRHGYSAFGGSVVRNISHVAFKVPGADCELSGVYFADDGQYFEQRLLVDHSEANCRSNVMYKGALQGDPNSDLPETRTAWVGDALIRAQADNTDTYEKNMNLVLSEGARADAVPNLEIATGEIIGAGHAATVGRFDDEQLYYLMSRGIPEPVARRLIVHGFFTEVISRIPIPAVQDELEKRVSEELDTVSLDELNSLS</sequence>
<dbReference type="PANTHER" id="PTHR43575:SF1">
    <property type="entry name" value="PROTEIN ABCI7, CHLOROPLASTIC"/>
    <property type="match status" value="1"/>
</dbReference>
<dbReference type="NCBIfam" id="TIGR01981">
    <property type="entry name" value="sufD"/>
    <property type="match status" value="1"/>
</dbReference>
<dbReference type="InterPro" id="IPR037284">
    <property type="entry name" value="SUF_FeS_clus_asmbl_SufBD_sf"/>
</dbReference>
<dbReference type="PANTHER" id="PTHR43575">
    <property type="entry name" value="PROTEIN ABCI7, CHLOROPLASTIC"/>
    <property type="match status" value="1"/>
</dbReference>
<reference evidence="3 4" key="1">
    <citation type="submission" date="2017-08" db="EMBL/GenBank/DDBJ databases">
        <title>Infants hospitalized years apart are colonized by the same room-sourced microbial strains.</title>
        <authorList>
            <person name="Brooks B."/>
            <person name="Olm M.R."/>
            <person name="Firek B.A."/>
            <person name="Baker R."/>
            <person name="Thomas B.C."/>
            <person name="Morowitz M.J."/>
            <person name="Banfield J.F."/>
        </authorList>
    </citation>
    <scope>NUCLEOTIDE SEQUENCE [LARGE SCALE GENOMIC DNA]</scope>
    <source>
        <strain evidence="3">S2_003_000_R1_3</strain>
    </source>
</reference>
<accession>A0A2W5U5U4</accession>
<evidence type="ECO:0000313" key="4">
    <source>
        <dbReference type="Proteomes" id="UP000249432"/>
    </source>
</evidence>
<dbReference type="Pfam" id="PF01458">
    <property type="entry name" value="SUFBD_core"/>
    <property type="match status" value="1"/>
</dbReference>
<proteinExistence type="inferred from homology"/>
<dbReference type="InterPro" id="IPR055346">
    <property type="entry name" value="Fe-S_cluster_assembly_SufBD"/>
</dbReference>
<dbReference type="GO" id="GO:0016226">
    <property type="term" value="P:iron-sulfur cluster assembly"/>
    <property type="evidence" value="ECO:0007669"/>
    <property type="project" value="InterPro"/>
</dbReference>
<gene>
    <name evidence="3" type="primary">sufD</name>
    <name evidence="3" type="ORF">DI525_07650</name>
</gene>
<name>A0A2W5U5U4_9CORY</name>
<protein>
    <submittedName>
        <fullName evidence="3">Fe-S cluster assembly protein SufD</fullName>
    </submittedName>
</protein>